<dbReference type="GO" id="GO:0043138">
    <property type="term" value="F:3'-5' DNA helicase activity"/>
    <property type="evidence" value="ECO:0007669"/>
    <property type="project" value="TreeGrafter"/>
</dbReference>
<evidence type="ECO:0000256" key="1">
    <source>
        <dbReference type="ARBA" id="ARBA00022741"/>
    </source>
</evidence>
<feature type="domain" description="UvrD-like helicase C-terminal" evidence="7">
    <location>
        <begin position="545"/>
        <end position="601"/>
    </location>
</feature>
<feature type="domain" description="UvrD-like helicase C-terminal" evidence="7">
    <location>
        <begin position="428"/>
        <end position="532"/>
    </location>
</feature>
<evidence type="ECO:0000313" key="8">
    <source>
        <dbReference type="EMBL" id="RMU44068.1"/>
    </source>
</evidence>
<keyword evidence="1" id="KW-0547">Nucleotide-binding</keyword>
<dbReference type="InterPro" id="IPR011528">
    <property type="entry name" value="NERD"/>
</dbReference>
<comment type="caution">
    <text evidence="8">The sequence shown here is derived from an EMBL/GenBank/DDBJ whole genome shotgun (WGS) entry which is preliminary data.</text>
</comment>
<dbReference type="PANTHER" id="PTHR11070:SF2">
    <property type="entry name" value="ATP-DEPENDENT DNA HELICASE SRS2"/>
    <property type="match status" value="1"/>
</dbReference>
<dbReference type="GO" id="GO:0003677">
    <property type="term" value="F:DNA binding"/>
    <property type="evidence" value="ECO:0007669"/>
    <property type="project" value="InterPro"/>
</dbReference>
<dbReference type="GO" id="GO:0016787">
    <property type="term" value="F:hydrolase activity"/>
    <property type="evidence" value="ECO:0007669"/>
    <property type="project" value="UniProtKB-KW"/>
</dbReference>
<name>A0A3M5UFY9_PSESX</name>
<keyword evidence="4" id="KW-0067">ATP-binding</keyword>
<dbReference type="Pfam" id="PF13245">
    <property type="entry name" value="AAA_19"/>
    <property type="match status" value="1"/>
</dbReference>
<evidence type="ECO:0000259" key="7">
    <source>
        <dbReference type="Pfam" id="PF13361"/>
    </source>
</evidence>
<dbReference type="Gene3D" id="3.40.50.300">
    <property type="entry name" value="P-loop containing nucleotide triphosphate hydrolases"/>
    <property type="match status" value="2"/>
</dbReference>
<evidence type="ECO:0000256" key="4">
    <source>
        <dbReference type="ARBA" id="ARBA00022840"/>
    </source>
</evidence>
<dbReference type="Pfam" id="PF13361">
    <property type="entry name" value="UvrD_C"/>
    <property type="match status" value="2"/>
</dbReference>
<proteinExistence type="predicted"/>
<dbReference type="InterPro" id="IPR014017">
    <property type="entry name" value="DNA_helicase_UvrD-like_C"/>
</dbReference>
<dbReference type="InterPro" id="IPR000212">
    <property type="entry name" value="DNA_helicase_UvrD/REP"/>
</dbReference>
<evidence type="ECO:0000256" key="5">
    <source>
        <dbReference type="ARBA" id="ARBA00034923"/>
    </source>
</evidence>
<dbReference type="EMBL" id="RBUA01001380">
    <property type="protein sequence ID" value="RMU44068.1"/>
    <property type="molecule type" value="Genomic_DNA"/>
</dbReference>
<dbReference type="Proteomes" id="UP000280395">
    <property type="component" value="Unassembled WGS sequence"/>
</dbReference>
<dbReference type="SUPFAM" id="SSF52540">
    <property type="entry name" value="P-loop containing nucleoside triphosphate hydrolases"/>
    <property type="match status" value="1"/>
</dbReference>
<dbReference type="GO" id="GO:0005524">
    <property type="term" value="F:ATP binding"/>
    <property type="evidence" value="ECO:0007669"/>
    <property type="project" value="UniProtKB-KW"/>
</dbReference>
<feature type="domain" description="NERD" evidence="6">
    <location>
        <begin position="21"/>
        <end position="114"/>
    </location>
</feature>
<evidence type="ECO:0000256" key="3">
    <source>
        <dbReference type="ARBA" id="ARBA00022806"/>
    </source>
</evidence>
<dbReference type="AlphaFoldDB" id="A0A3M5UFY9"/>
<accession>A0A3M5UFY9</accession>
<reference evidence="8 9" key="1">
    <citation type="submission" date="2018-08" db="EMBL/GenBank/DDBJ databases">
        <title>Recombination of ecologically and evolutionarily significant loci maintains genetic cohesion in the Pseudomonas syringae species complex.</title>
        <authorList>
            <person name="Dillon M."/>
            <person name="Thakur S."/>
            <person name="Almeida R.N.D."/>
            <person name="Weir B.S."/>
            <person name="Guttman D.S."/>
        </authorList>
    </citation>
    <scope>NUCLEOTIDE SEQUENCE [LARGE SCALE GENOMIC DNA]</scope>
    <source>
        <strain evidence="8 9">ICMP 14479</strain>
    </source>
</reference>
<gene>
    <name evidence="8" type="ORF">ALP29_05214</name>
</gene>
<evidence type="ECO:0000259" key="6">
    <source>
        <dbReference type="Pfam" id="PF08378"/>
    </source>
</evidence>
<evidence type="ECO:0000256" key="2">
    <source>
        <dbReference type="ARBA" id="ARBA00022801"/>
    </source>
</evidence>
<keyword evidence="3" id="KW-0347">Helicase</keyword>
<organism evidence="8 9">
    <name type="scientific">Pseudomonas syringae pv. avii</name>
    <dbReference type="NCBI Taxonomy" id="663959"/>
    <lineage>
        <taxon>Bacteria</taxon>
        <taxon>Pseudomonadati</taxon>
        <taxon>Pseudomonadota</taxon>
        <taxon>Gammaproteobacteria</taxon>
        <taxon>Pseudomonadales</taxon>
        <taxon>Pseudomonadaceae</taxon>
        <taxon>Pseudomonas</taxon>
        <taxon>Pseudomonas syringae</taxon>
    </lineage>
</organism>
<dbReference type="InterPro" id="IPR027417">
    <property type="entry name" value="P-loop_NTPase"/>
</dbReference>
<keyword evidence="2" id="KW-0378">Hydrolase</keyword>
<evidence type="ECO:0000313" key="9">
    <source>
        <dbReference type="Proteomes" id="UP000280395"/>
    </source>
</evidence>
<dbReference type="Pfam" id="PF08378">
    <property type="entry name" value="NERD"/>
    <property type="match status" value="1"/>
</dbReference>
<sequence length="632" mass="70926">MEAYDMALHFPSHNICRFDTAGERRLAERLEKKLTDDWLCWFNVPVGPKGLRPDFVLMHPQRGLLVLEVKDWKIETIESMTVEHARIRVEGQLKTVASPLAQARIHTLEAVKLLENDPALQQPAGSIRERNLLMPYSWGVVLTEITRKQFESAGLANVLAPQRVICRDEMTEAQEEECFEAHLIRMFAHIFACHLTDKQIDRVRYHLFPEVRVNLSPGQFGLFSAHEAPVPSLIKVMDLQQEQLARSMGEGHRVIHGVAGSGKTMILGYRCVYLAQTSNKPVLVLCYNKSLAGRLKQVLAARGLGHKVSVRNFHSWCRDLLKASGGELPSRELSLKDANALLVQNVILGVARGQITKAKYAGILIDEGQDFQPEWFKLAVDLLDPASNSLLVLYDDAQSIYRGKAAKGGMEFSFASVGIQASGRTTILRLNYRNTLEVLSVAQAFSLEMLNAREAQEDNIPVVAPQSAGRRGLLPELLHCATPWQERDCIVERIRDEQRKGRALEDMAIICRYWAQAIHIEKVLKGAGIPFVSGRFDQDRSKLYDGADAVKIVSMHSSKGLEFGLVIIPSLHDMPIKVSDEVDEARLLYVAMTRAIDCLVLVHRDHSSFTRRVQEAIRVVREHLVGNDAMST</sequence>
<dbReference type="PANTHER" id="PTHR11070">
    <property type="entry name" value="UVRD / RECB / PCRA DNA HELICASE FAMILY MEMBER"/>
    <property type="match status" value="1"/>
</dbReference>
<dbReference type="GO" id="GO:0000725">
    <property type="term" value="P:recombinational repair"/>
    <property type="evidence" value="ECO:0007669"/>
    <property type="project" value="TreeGrafter"/>
</dbReference>
<protein>
    <recommendedName>
        <fullName evidence="5">DNA 3'-5' helicase II</fullName>
    </recommendedName>
</protein>